<reference evidence="2 3" key="1">
    <citation type="submission" date="2016-11" db="EMBL/GenBank/DDBJ databases">
        <title>Whole genomes of Flavobacteriaceae.</title>
        <authorList>
            <person name="Stine C."/>
            <person name="Li C."/>
            <person name="Tadesse D."/>
        </authorList>
    </citation>
    <scope>NUCLEOTIDE SEQUENCE [LARGE SCALE GENOMIC DNA]</scope>
    <source>
        <strain evidence="2 3">ATCC 19366</strain>
    </source>
</reference>
<protein>
    <recommendedName>
        <fullName evidence="4">GLPGLI family protein</fullName>
    </recommendedName>
</protein>
<organism evidence="2 3">
    <name type="scientific">Flavobacterium pectinovorum</name>
    <dbReference type="NCBI Taxonomy" id="29533"/>
    <lineage>
        <taxon>Bacteria</taxon>
        <taxon>Pseudomonadati</taxon>
        <taxon>Bacteroidota</taxon>
        <taxon>Flavobacteriia</taxon>
        <taxon>Flavobacteriales</taxon>
        <taxon>Flavobacteriaceae</taxon>
        <taxon>Flavobacterium</taxon>
    </lineage>
</organism>
<accession>A0AB36NZU0</accession>
<sequence>MQQQQILKSMFKKLLYVWVLFSSCLAHTQTVSQVFQKLAKQYSEAKPLQYKSSYSLYKDFDAKKVEETYKGIYYKNASNEIYTKIGDTEMLNSKTVFLKISNAEKAIEISNPVPNYAGDFDMKPLLDVCKIEKFVDYKSYWEITMVAKPYSSLPYSKIVVQVTKSYFLQKQTFYYNTAVNFSKDYRSPDPHYPRLEIINTNFNRNPVNASVFNTKTYFTTSAKKQILLVERLKKYELNDQRVISNK</sequence>
<feature type="signal peptide" evidence="1">
    <location>
        <begin position="1"/>
        <end position="28"/>
    </location>
</feature>
<name>A0AB36NZU0_9FLAO</name>
<evidence type="ECO:0000256" key="1">
    <source>
        <dbReference type="SAM" id="SignalP"/>
    </source>
</evidence>
<comment type="caution">
    <text evidence="2">The sequence shown here is derived from an EMBL/GenBank/DDBJ whole genome shotgun (WGS) entry which is preliminary data.</text>
</comment>
<evidence type="ECO:0000313" key="3">
    <source>
        <dbReference type="Proteomes" id="UP000198431"/>
    </source>
</evidence>
<evidence type="ECO:0000313" key="2">
    <source>
        <dbReference type="EMBL" id="OXB04035.1"/>
    </source>
</evidence>
<feature type="chain" id="PRO_5044269326" description="GLPGLI family protein" evidence="1">
    <location>
        <begin position="29"/>
        <end position="246"/>
    </location>
</feature>
<dbReference type="Proteomes" id="UP000198431">
    <property type="component" value="Unassembled WGS sequence"/>
</dbReference>
<dbReference type="EMBL" id="MUHB01000011">
    <property type="protein sequence ID" value="OXB04035.1"/>
    <property type="molecule type" value="Genomic_DNA"/>
</dbReference>
<evidence type="ECO:0008006" key="4">
    <source>
        <dbReference type="Google" id="ProtNLM"/>
    </source>
</evidence>
<keyword evidence="1" id="KW-0732">Signal</keyword>
<proteinExistence type="predicted"/>
<dbReference type="AlphaFoldDB" id="A0AB36NZU0"/>
<gene>
    <name evidence="2" type="ORF">B0A72_14225</name>
</gene>